<protein>
    <recommendedName>
        <fullName evidence="3">Streptomycin adenylyltransferase</fullName>
    </recommendedName>
</protein>
<dbReference type="Gene3D" id="3.30.460.10">
    <property type="entry name" value="Beta Polymerase, domain 2"/>
    <property type="match status" value="1"/>
</dbReference>
<reference evidence="1" key="1">
    <citation type="submission" date="2020-04" db="EMBL/GenBank/DDBJ databases">
        <title>Deep metagenomics examines the oral microbiome during advanced dental caries in children, revealing novel taxa and co-occurrences with host molecules.</title>
        <authorList>
            <person name="Baker J.L."/>
            <person name="Morton J.T."/>
            <person name="Dinis M."/>
            <person name="Alvarez R."/>
            <person name="Tran N.C."/>
            <person name="Knight R."/>
            <person name="Edlund A."/>
        </authorList>
    </citation>
    <scope>NUCLEOTIDE SEQUENCE</scope>
    <source>
        <strain evidence="1">JCVI_23_bin.16</strain>
    </source>
</reference>
<name>A0A929QT65_ABIDE</name>
<evidence type="ECO:0000313" key="1">
    <source>
        <dbReference type="EMBL" id="MBF0934147.1"/>
    </source>
</evidence>
<dbReference type="InterPro" id="IPR043519">
    <property type="entry name" value="NT_sf"/>
</dbReference>
<evidence type="ECO:0000313" key="2">
    <source>
        <dbReference type="Proteomes" id="UP000757900"/>
    </source>
</evidence>
<comment type="caution">
    <text evidence="1">The sequence shown here is derived from an EMBL/GenBank/DDBJ whole genome shotgun (WGS) entry which is preliminary data.</text>
</comment>
<dbReference type="Proteomes" id="UP000757900">
    <property type="component" value="Unassembled WGS sequence"/>
</dbReference>
<gene>
    <name evidence="1" type="ORF">HXK00_00710</name>
</gene>
<dbReference type="RefSeq" id="WP_268443421.1">
    <property type="nucleotide sequence ID" value="NZ_CAUQKM010000005.1"/>
</dbReference>
<dbReference type="AlphaFoldDB" id="A0A929QT65"/>
<accession>A0A929QT65</accession>
<evidence type="ECO:0008006" key="3">
    <source>
        <dbReference type="Google" id="ProtNLM"/>
    </source>
</evidence>
<proteinExistence type="predicted"/>
<dbReference type="EMBL" id="JABZFV010000002">
    <property type="protein sequence ID" value="MBF0934147.1"/>
    <property type="molecule type" value="Genomic_DNA"/>
</dbReference>
<organism evidence="1 2">
    <name type="scientific">Abiotrophia defectiva</name>
    <name type="common">Streptococcus defectivus</name>
    <dbReference type="NCBI Taxonomy" id="46125"/>
    <lineage>
        <taxon>Bacteria</taxon>
        <taxon>Bacillati</taxon>
        <taxon>Bacillota</taxon>
        <taxon>Bacilli</taxon>
        <taxon>Lactobacillales</taxon>
        <taxon>Aerococcaceae</taxon>
        <taxon>Abiotrophia</taxon>
    </lineage>
</organism>
<sequence>MVTKELIQQRAVFLSTLCRDLEQESWVRGFFLAGHTLQGQDDPYSDIDLRLIVIDKKAKRQVYEWLATWSPDLLFIEELNDVNASFYFEHFIKLKVLAYYASELEPSIWFKQIQVVWDPEGMIEPMRQSSLALELSVNQAMIDHYLTKYYAHLHTLCRGMMRGEINYCMQCILMMRNILSALWCLEKGHLPNDIGDWSRYEGARSVLSQSQQQWMQKVISLDKQSVRHFCLDANQQIKQVLVRFGYDTHQFDRLTLHVLEETH</sequence>